<keyword evidence="2" id="KW-1185">Reference proteome</keyword>
<organism evidence="1 2">
    <name type="scientific">Linum trigynum</name>
    <dbReference type="NCBI Taxonomy" id="586398"/>
    <lineage>
        <taxon>Eukaryota</taxon>
        <taxon>Viridiplantae</taxon>
        <taxon>Streptophyta</taxon>
        <taxon>Embryophyta</taxon>
        <taxon>Tracheophyta</taxon>
        <taxon>Spermatophyta</taxon>
        <taxon>Magnoliopsida</taxon>
        <taxon>eudicotyledons</taxon>
        <taxon>Gunneridae</taxon>
        <taxon>Pentapetalae</taxon>
        <taxon>rosids</taxon>
        <taxon>fabids</taxon>
        <taxon>Malpighiales</taxon>
        <taxon>Linaceae</taxon>
        <taxon>Linum</taxon>
    </lineage>
</organism>
<evidence type="ECO:0000313" key="2">
    <source>
        <dbReference type="Proteomes" id="UP001497516"/>
    </source>
</evidence>
<gene>
    <name evidence="1" type="ORF">LTRI10_LOCUS51751</name>
</gene>
<proteinExistence type="predicted"/>
<reference evidence="1 2" key="1">
    <citation type="submission" date="2024-04" db="EMBL/GenBank/DDBJ databases">
        <authorList>
            <person name="Fracassetti M."/>
        </authorList>
    </citation>
    <scope>NUCLEOTIDE SEQUENCE [LARGE SCALE GENOMIC DNA]</scope>
</reference>
<dbReference type="EMBL" id="OZ034822">
    <property type="protein sequence ID" value="CAL1412456.1"/>
    <property type="molecule type" value="Genomic_DNA"/>
</dbReference>
<sequence length="67" mass="7265">MVSGPSYFSAMEVELCEGTKELMGNLHSRPSLAAEPAQGRIDYGGFVPRVFAEGEPHDGEKRSKRGP</sequence>
<dbReference type="AlphaFoldDB" id="A0AAV2GPN7"/>
<dbReference type="Proteomes" id="UP001497516">
    <property type="component" value="Chromosome 9"/>
</dbReference>
<name>A0AAV2GPN7_9ROSI</name>
<protein>
    <submittedName>
        <fullName evidence="1">Uncharacterized protein</fullName>
    </submittedName>
</protein>
<accession>A0AAV2GPN7</accession>
<evidence type="ECO:0000313" key="1">
    <source>
        <dbReference type="EMBL" id="CAL1412456.1"/>
    </source>
</evidence>